<keyword evidence="1" id="KW-0472">Membrane</keyword>
<evidence type="ECO:0000313" key="3">
    <source>
        <dbReference type="Proteomes" id="UP000190460"/>
    </source>
</evidence>
<proteinExistence type="predicted"/>
<accession>A0A1T4X0A8</accession>
<keyword evidence="1" id="KW-1133">Transmembrane helix</keyword>
<evidence type="ECO:0000256" key="1">
    <source>
        <dbReference type="SAM" id="Phobius"/>
    </source>
</evidence>
<name>A0A1T4X0A8_9GAMM</name>
<dbReference type="Proteomes" id="UP000190460">
    <property type="component" value="Unassembled WGS sequence"/>
</dbReference>
<feature type="transmembrane region" description="Helical" evidence="1">
    <location>
        <begin position="312"/>
        <end position="334"/>
    </location>
</feature>
<dbReference type="RefSeq" id="WP_078922826.1">
    <property type="nucleotide sequence ID" value="NZ_FUYB01000011.1"/>
</dbReference>
<reference evidence="2 3" key="1">
    <citation type="submission" date="2017-02" db="EMBL/GenBank/DDBJ databases">
        <authorList>
            <person name="Peterson S.W."/>
        </authorList>
    </citation>
    <scope>NUCLEOTIDE SEQUENCE [LARGE SCALE GENOMIC DNA]</scope>
    <source>
        <strain evidence="2 3">ATCC 49788</strain>
    </source>
</reference>
<dbReference type="EMBL" id="FUYB01000011">
    <property type="protein sequence ID" value="SKA83083.1"/>
    <property type="molecule type" value="Genomic_DNA"/>
</dbReference>
<keyword evidence="1" id="KW-0812">Transmembrane</keyword>
<dbReference type="OrthoDB" id="8364552at2"/>
<dbReference type="STRING" id="92487.SAMN02745130_02354"/>
<gene>
    <name evidence="2" type="ORF">SAMN02745130_02354</name>
</gene>
<protein>
    <submittedName>
        <fullName evidence="2">Uncharacterized protein</fullName>
    </submittedName>
</protein>
<dbReference type="AlphaFoldDB" id="A0A1T4X0A8"/>
<keyword evidence="3" id="KW-1185">Reference proteome</keyword>
<evidence type="ECO:0000313" key="2">
    <source>
        <dbReference type="EMBL" id="SKA83083.1"/>
    </source>
</evidence>
<organism evidence="2 3">
    <name type="scientific">Thiothrix eikelboomii</name>
    <dbReference type="NCBI Taxonomy" id="92487"/>
    <lineage>
        <taxon>Bacteria</taxon>
        <taxon>Pseudomonadati</taxon>
        <taxon>Pseudomonadota</taxon>
        <taxon>Gammaproteobacteria</taxon>
        <taxon>Thiotrichales</taxon>
        <taxon>Thiotrichaceae</taxon>
        <taxon>Thiothrix</taxon>
    </lineage>
</organism>
<sequence>MFRTIVFISAFALLVYSLTMVFKYWDFVELAPDIAALMNENVKLTDLEAQIEQSIAKDNPDEARLYLSLAQTFGYPVMAAQFLPRIEALETPWQVTRRQAEQFANGFMEGTGETGAGVAGAVTADFTVIGDARDLYEQYQNLQTGKEVNELITALAAVGVGLTAITVLSSGSAAPLKTGSSTLKMATRANKLSPTLQAVLIKQATDVLDYKAVLLAARGEKNLDKLRQAAVKAYNPKALDALSETANQVNSIRKSTSLVDTLEILRYADSADDLRRLEKLSVKYGTETKGILKLLGKTAIGTVRVLRHATELAIAALASVVSLLASLFALSAYLRPKAA</sequence>